<comment type="caution">
    <text evidence="2">The sequence shown here is derived from an EMBL/GenBank/DDBJ whole genome shotgun (WGS) entry which is preliminary data.</text>
</comment>
<reference evidence="2" key="1">
    <citation type="submission" date="2020-10" db="EMBL/GenBank/DDBJ databases">
        <authorList>
            <person name="Kikuchi T."/>
        </authorList>
    </citation>
    <scope>NUCLEOTIDE SEQUENCE</scope>
    <source>
        <strain evidence="2">NKZ352</strain>
    </source>
</reference>
<organism evidence="2 3">
    <name type="scientific">Caenorhabditis auriculariae</name>
    <dbReference type="NCBI Taxonomy" id="2777116"/>
    <lineage>
        <taxon>Eukaryota</taxon>
        <taxon>Metazoa</taxon>
        <taxon>Ecdysozoa</taxon>
        <taxon>Nematoda</taxon>
        <taxon>Chromadorea</taxon>
        <taxon>Rhabditida</taxon>
        <taxon>Rhabditina</taxon>
        <taxon>Rhabditomorpha</taxon>
        <taxon>Rhabditoidea</taxon>
        <taxon>Rhabditidae</taxon>
        <taxon>Peloderinae</taxon>
        <taxon>Caenorhabditis</taxon>
    </lineage>
</organism>
<evidence type="ECO:0000313" key="2">
    <source>
        <dbReference type="EMBL" id="CAD6184588.1"/>
    </source>
</evidence>
<name>A0A8S1GPG7_9PELO</name>
<keyword evidence="3" id="KW-1185">Reference proteome</keyword>
<protein>
    <submittedName>
        <fullName evidence="2">Uncharacterized protein</fullName>
    </submittedName>
</protein>
<dbReference type="AlphaFoldDB" id="A0A8S1GPG7"/>
<feature type="region of interest" description="Disordered" evidence="1">
    <location>
        <begin position="1"/>
        <end position="32"/>
    </location>
</feature>
<proteinExistence type="predicted"/>
<sequence>MKRKGGDKSTAKERLARRRGVRELDSRAGRHRQLRDTNEIERCWCDRSATETHLHGYDCGYVGNADPTATIPGIIFEPQYSG</sequence>
<accession>A0A8S1GPG7</accession>
<feature type="compositionally biased region" description="Basic and acidic residues" evidence="1">
    <location>
        <begin position="1"/>
        <end position="14"/>
    </location>
</feature>
<evidence type="ECO:0000256" key="1">
    <source>
        <dbReference type="SAM" id="MobiDB-lite"/>
    </source>
</evidence>
<gene>
    <name evidence="2" type="ORF">CAUJ_LOCUS507</name>
</gene>
<dbReference type="Proteomes" id="UP000835052">
    <property type="component" value="Unassembled WGS sequence"/>
</dbReference>
<evidence type="ECO:0000313" key="3">
    <source>
        <dbReference type="Proteomes" id="UP000835052"/>
    </source>
</evidence>
<feature type="compositionally biased region" description="Basic and acidic residues" evidence="1">
    <location>
        <begin position="21"/>
        <end position="32"/>
    </location>
</feature>
<dbReference type="EMBL" id="CAJGYM010000001">
    <property type="protein sequence ID" value="CAD6184588.1"/>
    <property type="molecule type" value="Genomic_DNA"/>
</dbReference>